<dbReference type="PROSITE" id="PS50206">
    <property type="entry name" value="RHODANESE_3"/>
    <property type="match status" value="1"/>
</dbReference>
<evidence type="ECO:0000313" key="3">
    <source>
        <dbReference type="Proteomes" id="UP000230776"/>
    </source>
</evidence>
<dbReference type="PANTHER" id="PTHR43031:SF1">
    <property type="entry name" value="PYRIDINE NUCLEOTIDE-DISULPHIDE OXIDOREDUCTASE"/>
    <property type="match status" value="1"/>
</dbReference>
<proteinExistence type="predicted"/>
<dbReference type="Proteomes" id="UP000230776">
    <property type="component" value="Unassembled WGS sequence"/>
</dbReference>
<feature type="domain" description="Rhodanese" evidence="1">
    <location>
        <begin position="21"/>
        <end position="115"/>
    </location>
</feature>
<dbReference type="InterPro" id="IPR036873">
    <property type="entry name" value="Rhodanese-like_dom_sf"/>
</dbReference>
<reference evidence="3" key="1">
    <citation type="submission" date="2017-09" db="EMBL/GenBank/DDBJ databases">
        <title>Depth-based differentiation of microbial function through sediment-hosted aquifers and enrichment of novel symbionts in the deep terrestrial subsurface.</title>
        <authorList>
            <person name="Probst A.J."/>
            <person name="Ladd B."/>
            <person name="Jarett J.K."/>
            <person name="Geller-Mcgrath D.E."/>
            <person name="Sieber C.M.K."/>
            <person name="Emerson J.B."/>
            <person name="Anantharaman K."/>
            <person name="Thomas B.C."/>
            <person name="Malmstrom R."/>
            <person name="Stieglmeier M."/>
            <person name="Klingl A."/>
            <person name="Woyke T."/>
            <person name="Ryan C.M."/>
            <person name="Banfield J.F."/>
        </authorList>
    </citation>
    <scope>NUCLEOTIDE SEQUENCE [LARGE SCALE GENOMIC DNA]</scope>
</reference>
<dbReference type="SUPFAM" id="SSF52821">
    <property type="entry name" value="Rhodanese/Cell cycle control phosphatase"/>
    <property type="match status" value="1"/>
</dbReference>
<evidence type="ECO:0000259" key="1">
    <source>
        <dbReference type="PROSITE" id="PS50206"/>
    </source>
</evidence>
<dbReference type="InterPro" id="IPR050229">
    <property type="entry name" value="GlpE_sulfurtransferase"/>
</dbReference>
<dbReference type="SMART" id="SM00450">
    <property type="entry name" value="RHOD"/>
    <property type="match status" value="1"/>
</dbReference>
<name>A0A2H0VK39_9BACT</name>
<sequence>MSKKLEVQKIERDRLMRWINENNDFVLIDVLGEDSYEGRHLPKAKNVDLGKSTFLNDVEELVLDKKKQVVVYCASFDCHASTKASEKLIKDGYEEVYDFEGGIADWEDAGYPFEKQGQLIY</sequence>
<dbReference type="EMBL" id="PFAG01000003">
    <property type="protein sequence ID" value="PIR98680.1"/>
    <property type="molecule type" value="Genomic_DNA"/>
</dbReference>
<gene>
    <name evidence="2" type="ORF">COT88_00205</name>
</gene>
<organism evidence="2 3">
    <name type="scientific">Candidatus Colwellbacteria bacterium CG10_big_fil_rev_8_21_14_0_10_41_28</name>
    <dbReference type="NCBI Taxonomy" id="1974539"/>
    <lineage>
        <taxon>Bacteria</taxon>
        <taxon>Candidatus Colwelliibacteriota</taxon>
    </lineage>
</organism>
<accession>A0A2H0VK39</accession>
<evidence type="ECO:0000313" key="2">
    <source>
        <dbReference type="EMBL" id="PIR98680.1"/>
    </source>
</evidence>
<dbReference type="Gene3D" id="3.40.250.10">
    <property type="entry name" value="Rhodanese-like domain"/>
    <property type="match status" value="1"/>
</dbReference>
<comment type="caution">
    <text evidence="2">The sequence shown here is derived from an EMBL/GenBank/DDBJ whole genome shotgun (WGS) entry which is preliminary data.</text>
</comment>
<dbReference type="CDD" id="cd00158">
    <property type="entry name" value="RHOD"/>
    <property type="match status" value="1"/>
</dbReference>
<dbReference type="PANTHER" id="PTHR43031">
    <property type="entry name" value="FAD-DEPENDENT OXIDOREDUCTASE"/>
    <property type="match status" value="1"/>
</dbReference>
<dbReference type="InterPro" id="IPR001763">
    <property type="entry name" value="Rhodanese-like_dom"/>
</dbReference>
<dbReference type="Pfam" id="PF00581">
    <property type="entry name" value="Rhodanese"/>
    <property type="match status" value="1"/>
</dbReference>
<protein>
    <submittedName>
        <fullName evidence="2">Rhodanese-like domain-containing protein</fullName>
    </submittedName>
</protein>
<dbReference type="AlphaFoldDB" id="A0A2H0VK39"/>